<protein>
    <recommendedName>
        <fullName evidence="2">Smf/DprA SLOG domain-containing protein</fullName>
    </recommendedName>
</protein>
<dbReference type="PANTHER" id="PTHR43022:SF1">
    <property type="entry name" value="PROTEIN SMF"/>
    <property type="match status" value="1"/>
</dbReference>
<gene>
    <name evidence="3" type="ORF">GM50_4085</name>
</gene>
<evidence type="ECO:0000259" key="2">
    <source>
        <dbReference type="Pfam" id="PF02481"/>
    </source>
</evidence>
<evidence type="ECO:0000313" key="3">
    <source>
        <dbReference type="EMBL" id="KGA19835.1"/>
    </source>
</evidence>
<name>A0A094Q6L8_9ZZZZ</name>
<feature type="domain" description="Smf/DprA SLOG" evidence="2">
    <location>
        <begin position="74"/>
        <end position="282"/>
    </location>
</feature>
<proteinExistence type="inferred from homology"/>
<dbReference type="NCBIfam" id="TIGR00732">
    <property type="entry name" value="dprA"/>
    <property type="match status" value="1"/>
</dbReference>
<sequence>MNSEKAARLELFAAIEGGSTFWTSEIASQGVIQTLHSIKDGFYRSSKGEKTLSQIHPGGADELVTLIDNAGGSFLTPEDLGWPAQLNDLAAMPIGLIVKGRVECLSQRSIAIVGTRNPTPYGARIASDFAAGFVDREWLIVSGGAYGIDTHAHKGALIAEGVTIAVIASGIDINYPAGNERLFSEIAELGAIVSEVMPGTPAFPSRFLTRNRIIAALSKSTLVVEAAFRSGSLRTARDAAELLRPVMAIPGPINSPTSQGTHRLIGERAAEIVTSVADAIELISSLEDSFR</sequence>
<dbReference type="Gene3D" id="3.40.50.450">
    <property type="match status" value="1"/>
</dbReference>
<comment type="similarity">
    <text evidence="1">Belongs to the DprA/Smf family.</text>
</comment>
<organism evidence="3">
    <name type="scientific">freshwater metagenome</name>
    <dbReference type="NCBI Taxonomy" id="449393"/>
    <lineage>
        <taxon>unclassified sequences</taxon>
        <taxon>metagenomes</taxon>
        <taxon>ecological metagenomes</taxon>
    </lineage>
</organism>
<dbReference type="PANTHER" id="PTHR43022">
    <property type="entry name" value="PROTEIN SMF"/>
    <property type="match status" value="1"/>
</dbReference>
<dbReference type="SUPFAM" id="SSF102405">
    <property type="entry name" value="MCP/YpsA-like"/>
    <property type="match status" value="1"/>
</dbReference>
<dbReference type="EMBL" id="JNSK01000008">
    <property type="protein sequence ID" value="KGA19835.1"/>
    <property type="molecule type" value="Genomic_DNA"/>
</dbReference>
<dbReference type="InterPro" id="IPR003488">
    <property type="entry name" value="DprA"/>
</dbReference>
<dbReference type="AlphaFoldDB" id="A0A094Q6L8"/>
<evidence type="ECO:0000256" key="1">
    <source>
        <dbReference type="ARBA" id="ARBA00006525"/>
    </source>
</evidence>
<dbReference type="GO" id="GO:0009294">
    <property type="term" value="P:DNA-mediated transformation"/>
    <property type="evidence" value="ECO:0007669"/>
    <property type="project" value="InterPro"/>
</dbReference>
<dbReference type="Pfam" id="PF02481">
    <property type="entry name" value="DNA_processg_A"/>
    <property type="match status" value="1"/>
</dbReference>
<reference evidence="3" key="1">
    <citation type="submission" date="2014-05" db="EMBL/GenBank/DDBJ databases">
        <title>Key roles for freshwater Actinobacteria revealed by deep metagenomic sequencing.</title>
        <authorList>
            <person name="Ghai R."/>
            <person name="Mizuno C.M."/>
            <person name="Picazo A."/>
            <person name="Camacho A."/>
            <person name="Rodriguez-Valera F."/>
        </authorList>
    </citation>
    <scope>NUCLEOTIDE SEQUENCE</scope>
</reference>
<dbReference type="InterPro" id="IPR057666">
    <property type="entry name" value="DrpA_SLOG"/>
</dbReference>
<comment type="caution">
    <text evidence="3">The sequence shown here is derived from an EMBL/GenBank/DDBJ whole genome shotgun (WGS) entry which is preliminary data.</text>
</comment>
<accession>A0A094Q6L8</accession>